<feature type="domain" description="AB hydrolase-1" evidence="2">
    <location>
        <begin position="122"/>
        <end position="387"/>
    </location>
</feature>
<reference evidence="3 4" key="1">
    <citation type="submission" date="2015-01" db="EMBL/GenBank/DDBJ databases">
        <title>The Genome Sequence of Exophiala xenobiotica CBS118157.</title>
        <authorList>
            <consortium name="The Broad Institute Genomics Platform"/>
            <person name="Cuomo C."/>
            <person name="de Hoog S."/>
            <person name="Gorbushina A."/>
            <person name="Stielow B."/>
            <person name="Teixiera M."/>
            <person name="Abouelleil A."/>
            <person name="Chapman S.B."/>
            <person name="Priest M."/>
            <person name="Young S.K."/>
            <person name="Wortman J."/>
            <person name="Nusbaum C."/>
            <person name="Birren B."/>
        </authorList>
    </citation>
    <scope>NUCLEOTIDE SEQUENCE [LARGE SCALE GENOMIC DNA]</scope>
    <source>
        <strain evidence="3 4">CBS 118157</strain>
    </source>
</reference>
<evidence type="ECO:0000259" key="2">
    <source>
        <dbReference type="Pfam" id="PF12697"/>
    </source>
</evidence>
<dbReference type="SUPFAM" id="SSF53474">
    <property type="entry name" value="alpha/beta-Hydrolases"/>
    <property type="match status" value="1"/>
</dbReference>
<keyword evidence="4" id="KW-1185">Reference proteome</keyword>
<dbReference type="AlphaFoldDB" id="A0A0D2EHW8"/>
<keyword evidence="1" id="KW-0732">Signal</keyword>
<proteinExistence type="predicted"/>
<name>A0A0D2EHW8_9EURO</name>
<dbReference type="EMBL" id="KN847320">
    <property type="protein sequence ID" value="KIW54240.1"/>
    <property type="molecule type" value="Genomic_DNA"/>
</dbReference>
<feature type="signal peptide" evidence="1">
    <location>
        <begin position="1"/>
        <end position="22"/>
    </location>
</feature>
<sequence length="407" mass="43597">MPELNVLRGLLTGLLLTASTLAVPVKPASSHDNTPTHPGATCATFTVPVSVSLNNSIFSGPRVDNNIDAVNFVWDADAWDHPAGPARIVGSVLVQEIYNVEAQLCVPLASAGNKREILQVATHGGVFDKRYWDSTFEPDNYSFVRGQLSAGYSILTYDRLGVGGSDKPDGYTHVTIPTHIEVLKDLSSQIRSGKFAELAKLYMKPEEVPMFSKIVHIGHSLGSATTIGFLGRYGDLGLSDGTILTGWIIANTTPFGQAGFGWEYGPEHDPVKYAGASSGYLIPGTVGNIQQGFFSDQGLLDPNALQFANEIKATSTVGEFQSAYVAASSSVLGYSGPLLYFLAEYDMLICHGDCNNAWDPQTVQQFVPHASPMDIHIQPKTGHGIPLHKNATAGFSVVADWLGQNGL</sequence>
<accession>A0A0D2EHW8</accession>
<dbReference type="OrthoDB" id="190201at2759"/>
<dbReference type="RefSeq" id="XP_013314824.1">
    <property type="nucleotide sequence ID" value="XM_013459370.1"/>
</dbReference>
<dbReference type="HOGENOM" id="CLU_034763_1_0_1"/>
<dbReference type="Proteomes" id="UP000054342">
    <property type="component" value="Unassembled WGS sequence"/>
</dbReference>
<dbReference type="Pfam" id="PF12697">
    <property type="entry name" value="Abhydrolase_6"/>
    <property type="match status" value="1"/>
</dbReference>
<dbReference type="InterPro" id="IPR000073">
    <property type="entry name" value="AB_hydrolase_1"/>
</dbReference>
<feature type="chain" id="PRO_5002241388" description="AB hydrolase-1 domain-containing protein" evidence="1">
    <location>
        <begin position="23"/>
        <end position="407"/>
    </location>
</feature>
<gene>
    <name evidence="3" type="ORF">PV05_06610</name>
</gene>
<dbReference type="Gene3D" id="3.40.50.1820">
    <property type="entry name" value="alpha/beta hydrolase"/>
    <property type="match status" value="1"/>
</dbReference>
<evidence type="ECO:0000313" key="3">
    <source>
        <dbReference type="EMBL" id="KIW54240.1"/>
    </source>
</evidence>
<protein>
    <recommendedName>
        <fullName evidence="2">AB hydrolase-1 domain-containing protein</fullName>
    </recommendedName>
</protein>
<dbReference type="STRING" id="348802.A0A0D2EHW8"/>
<dbReference type="InterPro" id="IPR029058">
    <property type="entry name" value="AB_hydrolase_fold"/>
</dbReference>
<evidence type="ECO:0000313" key="4">
    <source>
        <dbReference type="Proteomes" id="UP000054342"/>
    </source>
</evidence>
<organism evidence="3 4">
    <name type="scientific">Exophiala xenobiotica</name>
    <dbReference type="NCBI Taxonomy" id="348802"/>
    <lineage>
        <taxon>Eukaryota</taxon>
        <taxon>Fungi</taxon>
        <taxon>Dikarya</taxon>
        <taxon>Ascomycota</taxon>
        <taxon>Pezizomycotina</taxon>
        <taxon>Eurotiomycetes</taxon>
        <taxon>Chaetothyriomycetidae</taxon>
        <taxon>Chaetothyriales</taxon>
        <taxon>Herpotrichiellaceae</taxon>
        <taxon>Exophiala</taxon>
    </lineage>
</organism>
<dbReference type="GeneID" id="25328518"/>
<evidence type="ECO:0000256" key="1">
    <source>
        <dbReference type="SAM" id="SignalP"/>
    </source>
</evidence>